<evidence type="ECO:0000313" key="2">
    <source>
        <dbReference type="Proteomes" id="UP000654075"/>
    </source>
</evidence>
<keyword evidence="2" id="KW-1185">Reference proteome</keyword>
<gene>
    <name evidence="1" type="ORF">PGLA1383_LOCUS12807</name>
</gene>
<name>A0A813E8L8_POLGL</name>
<dbReference type="AlphaFoldDB" id="A0A813E8L8"/>
<reference evidence="1" key="1">
    <citation type="submission" date="2021-02" db="EMBL/GenBank/DDBJ databases">
        <authorList>
            <person name="Dougan E. K."/>
            <person name="Rhodes N."/>
            <person name="Thang M."/>
            <person name="Chan C."/>
        </authorList>
    </citation>
    <scope>NUCLEOTIDE SEQUENCE</scope>
</reference>
<sequence length="178" mass="19346">MGSAWSDEPSSLKALEDLFDDHFEVLKPISHRLFERFVVRPYGVLGLAPAPGGAVDAVVVDPSNSQVIGLDKPCKAEGESQAIYAWLGIGGKSGRFPSAVQRQFSRNLNNWQCVARYHRYGVGQHVIHAACPALHDLDQSINDLTEAYAAIFVEFCRALGSSEPSNNKVWTNSTSSAA</sequence>
<feature type="non-terminal residue" evidence="1">
    <location>
        <position position="1"/>
    </location>
</feature>
<dbReference type="EMBL" id="CAJNNV010006908">
    <property type="protein sequence ID" value="CAE8594245.1"/>
    <property type="molecule type" value="Genomic_DNA"/>
</dbReference>
<evidence type="ECO:0000313" key="1">
    <source>
        <dbReference type="EMBL" id="CAE8594245.1"/>
    </source>
</evidence>
<organism evidence="1 2">
    <name type="scientific">Polarella glacialis</name>
    <name type="common">Dinoflagellate</name>
    <dbReference type="NCBI Taxonomy" id="89957"/>
    <lineage>
        <taxon>Eukaryota</taxon>
        <taxon>Sar</taxon>
        <taxon>Alveolata</taxon>
        <taxon>Dinophyceae</taxon>
        <taxon>Suessiales</taxon>
        <taxon>Suessiaceae</taxon>
        <taxon>Polarella</taxon>
    </lineage>
</organism>
<protein>
    <submittedName>
        <fullName evidence="1">Uncharacterized protein</fullName>
    </submittedName>
</protein>
<proteinExistence type="predicted"/>
<dbReference type="Proteomes" id="UP000654075">
    <property type="component" value="Unassembled WGS sequence"/>
</dbReference>
<accession>A0A813E8L8</accession>
<comment type="caution">
    <text evidence="1">The sequence shown here is derived from an EMBL/GenBank/DDBJ whole genome shotgun (WGS) entry which is preliminary data.</text>
</comment>